<dbReference type="PRINTS" id="PR00474">
    <property type="entry name" value="GLU5KINASE"/>
</dbReference>
<feature type="binding site" evidence="9">
    <location>
        <begin position="65"/>
        <end position="66"/>
    </location>
    <ligand>
        <name>substrate</name>
    </ligand>
</feature>
<keyword evidence="6 9" id="KW-0418">Kinase</keyword>
<protein>
    <recommendedName>
        <fullName evidence="9">Acetylglutamate kinase</fullName>
        <ecNumber evidence="9">2.7.2.8</ecNumber>
    </recommendedName>
    <alternativeName>
        <fullName evidence="9">N-acetyl-L-glutamate 5-phosphotransferase</fullName>
    </alternativeName>
    <alternativeName>
        <fullName evidence="9">NAG kinase</fullName>
        <shortName evidence="9">NAGK</shortName>
    </alternativeName>
</protein>
<keyword evidence="7 9" id="KW-0067">ATP-binding</keyword>
<dbReference type="AlphaFoldDB" id="A0A8J3DRM4"/>
<reference evidence="11" key="2">
    <citation type="submission" date="2020-09" db="EMBL/GenBank/DDBJ databases">
        <authorList>
            <person name="Sun Q."/>
            <person name="Kim S."/>
        </authorList>
    </citation>
    <scope>NUCLEOTIDE SEQUENCE</scope>
    <source>
        <strain evidence="11">KCTC 42249</strain>
    </source>
</reference>
<dbReference type="GO" id="GO:0005737">
    <property type="term" value="C:cytoplasm"/>
    <property type="evidence" value="ECO:0007669"/>
    <property type="project" value="UniProtKB-SubCell"/>
</dbReference>
<evidence type="ECO:0000256" key="5">
    <source>
        <dbReference type="ARBA" id="ARBA00022741"/>
    </source>
</evidence>
<keyword evidence="3 9" id="KW-0028">Amino-acid biosynthesis</keyword>
<dbReference type="EC" id="2.7.2.8" evidence="9"/>
<comment type="function">
    <text evidence="9">Catalyzes the ATP-dependent phosphorylation of N-acetyl-L-glutamate.</text>
</comment>
<dbReference type="FunFam" id="3.40.1160.10:FF:000004">
    <property type="entry name" value="Acetylglutamate kinase"/>
    <property type="match status" value="1"/>
</dbReference>
<dbReference type="PIRSF" id="PIRSF000728">
    <property type="entry name" value="NAGK"/>
    <property type="match status" value="1"/>
</dbReference>
<evidence type="ECO:0000259" key="10">
    <source>
        <dbReference type="Pfam" id="PF00696"/>
    </source>
</evidence>
<comment type="pathway">
    <text evidence="1 9">Amino-acid biosynthesis; L-arginine biosynthesis; N(2)-acetyl-L-ornithine from L-glutamate: step 2/4.</text>
</comment>
<evidence type="ECO:0000256" key="7">
    <source>
        <dbReference type="ARBA" id="ARBA00022840"/>
    </source>
</evidence>
<proteinExistence type="inferred from homology"/>
<evidence type="ECO:0000313" key="11">
    <source>
        <dbReference type="EMBL" id="GHD14839.1"/>
    </source>
</evidence>
<evidence type="ECO:0000256" key="4">
    <source>
        <dbReference type="ARBA" id="ARBA00022679"/>
    </source>
</evidence>
<feature type="binding site" evidence="9">
    <location>
        <position position="87"/>
    </location>
    <ligand>
        <name>substrate</name>
    </ligand>
</feature>
<dbReference type="Pfam" id="PF00696">
    <property type="entry name" value="AA_kinase"/>
    <property type="match status" value="1"/>
</dbReference>
<keyword evidence="9" id="KW-0963">Cytoplasm</keyword>
<dbReference type="Gene3D" id="3.40.1160.10">
    <property type="entry name" value="Acetylglutamate kinase-like"/>
    <property type="match status" value="1"/>
</dbReference>
<accession>A0A8J3DRM4</accession>
<dbReference type="NCBIfam" id="TIGR00761">
    <property type="entry name" value="argB"/>
    <property type="match status" value="1"/>
</dbReference>
<reference evidence="11" key="1">
    <citation type="journal article" date="2014" name="Int. J. Syst. Evol. Microbiol.">
        <title>Complete genome sequence of Corynebacterium casei LMG S-19264T (=DSM 44701T), isolated from a smear-ripened cheese.</title>
        <authorList>
            <consortium name="US DOE Joint Genome Institute (JGI-PGF)"/>
            <person name="Walter F."/>
            <person name="Albersmeier A."/>
            <person name="Kalinowski J."/>
            <person name="Ruckert C."/>
        </authorList>
    </citation>
    <scope>NUCLEOTIDE SEQUENCE</scope>
    <source>
        <strain evidence="11">KCTC 42249</strain>
    </source>
</reference>
<evidence type="ECO:0000256" key="6">
    <source>
        <dbReference type="ARBA" id="ARBA00022777"/>
    </source>
</evidence>
<organism evidence="11 12">
    <name type="scientific">Tianweitania populi</name>
    <dbReference type="NCBI Taxonomy" id="1607949"/>
    <lineage>
        <taxon>Bacteria</taxon>
        <taxon>Pseudomonadati</taxon>
        <taxon>Pseudomonadota</taxon>
        <taxon>Alphaproteobacteria</taxon>
        <taxon>Hyphomicrobiales</taxon>
        <taxon>Phyllobacteriaceae</taxon>
        <taxon>Tianweitania</taxon>
    </lineage>
</organism>
<feature type="site" description="Transition state stabilizer" evidence="9">
    <location>
        <position position="252"/>
    </location>
</feature>
<dbReference type="InterPro" id="IPR041727">
    <property type="entry name" value="NAGK-C"/>
</dbReference>
<comment type="caution">
    <text evidence="11">The sequence shown here is derived from an EMBL/GenBank/DDBJ whole genome shotgun (WGS) entry which is preliminary data.</text>
</comment>
<dbReference type="InterPro" id="IPR001048">
    <property type="entry name" value="Asp/Glu/Uridylate_kinase"/>
</dbReference>
<dbReference type="InterPro" id="IPR001057">
    <property type="entry name" value="Glu/AcGlu_kinase"/>
</dbReference>
<dbReference type="InterPro" id="IPR037528">
    <property type="entry name" value="ArgB"/>
</dbReference>
<dbReference type="SUPFAM" id="SSF53633">
    <property type="entry name" value="Carbamate kinase-like"/>
    <property type="match status" value="1"/>
</dbReference>
<keyword evidence="4 9" id="KW-0808">Transferase</keyword>
<keyword evidence="12" id="KW-1185">Reference proteome</keyword>
<evidence type="ECO:0000256" key="8">
    <source>
        <dbReference type="ARBA" id="ARBA00048141"/>
    </source>
</evidence>
<comment type="similarity">
    <text evidence="9">Belongs to the acetylglutamate kinase family. ArgB subfamily.</text>
</comment>
<evidence type="ECO:0000256" key="1">
    <source>
        <dbReference type="ARBA" id="ARBA00004828"/>
    </source>
</evidence>
<feature type="domain" description="Aspartate/glutamate/uridylate kinase" evidence="10">
    <location>
        <begin position="25"/>
        <end position="271"/>
    </location>
</feature>
<sequence length="294" mass="31318">MDNNPEEQARLLSAALPYMQRYENKTVVVKYGGHAMGNAALGQAFARDIALLKQSGVNPIVVHGGGPQIGSMLTRLGIKSEFRGGLRVTDKETVEVVEMVLAGSINKEIVALINKEGEWAIGLSGKDGNMVFAEKAEKTYRNPETGETELLDLGFVGEPVEVDRTLLDLLARSEMIPVIAPVAPGRDGNTYNINADTFAGAIAGALQAKRLLFLTDVPGVLDADKNLIPELTVAEALRLIEDGTISGGMIPKVETCIDAIKRGVQGVVILNGKTPHSVLLELFTEHGAGTLIVP</sequence>
<dbReference type="CDD" id="cd04250">
    <property type="entry name" value="AAK_NAGK-C"/>
    <property type="match status" value="1"/>
</dbReference>
<keyword evidence="5 9" id="KW-0547">Nucleotide-binding</keyword>
<dbReference type="HAMAP" id="MF_00082">
    <property type="entry name" value="ArgB"/>
    <property type="match status" value="1"/>
</dbReference>
<evidence type="ECO:0000313" key="12">
    <source>
        <dbReference type="Proteomes" id="UP000630142"/>
    </source>
</evidence>
<feature type="site" description="Transition state stabilizer" evidence="9">
    <location>
        <position position="30"/>
    </location>
</feature>
<dbReference type="Proteomes" id="UP000630142">
    <property type="component" value="Unassembled WGS sequence"/>
</dbReference>
<dbReference type="GO" id="GO:0005524">
    <property type="term" value="F:ATP binding"/>
    <property type="evidence" value="ECO:0007669"/>
    <property type="project" value="UniProtKB-UniRule"/>
</dbReference>
<keyword evidence="2 9" id="KW-0055">Arginine biosynthesis</keyword>
<gene>
    <name evidence="9 11" type="primary">argB</name>
    <name evidence="11" type="ORF">GCM10016234_20860</name>
</gene>
<feature type="binding site" evidence="9">
    <location>
        <position position="192"/>
    </location>
    <ligand>
        <name>substrate</name>
    </ligand>
</feature>
<dbReference type="InterPro" id="IPR004662">
    <property type="entry name" value="AcgluKinase_fam"/>
</dbReference>
<dbReference type="PANTHER" id="PTHR23342:SF0">
    <property type="entry name" value="N-ACETYLGLUTAMATE SYNTHASE, MITOCHONDRIAL"/>
    <property type="match status" value="1"/>
</dbReference>
<dbReference type="GO" id="GO:0003991">
    <property type="term" value="F:acetylglutamate kinase activity"/>
    <property type="evidence" value="ECO:0007669"/>
    <property type="project" value="UniProtKB-UniRule"/>
</dbReference>
<dbReference type="GO" id="GO:0042450">
    <property type="term" value="P:L-arginine biosynthetic process via ornithine"/>
    <property type="evidence" value="ECO:0007669"/>
    <property type="project" value="UniProtKB-UniRule"/>
</dbReference>
<evidence type="ECO:0000256" key="3">
    <source>
        <dbReference type="ARBA" id="ARBA00022605"/>
    </source>
</evidence>
<dbReference type="PANTHER" id="PTHR23342">
    <property type="entry name" value="N-ACETYLGLUTAMATE SYNTHASE"/>
    <property type="match status" value="1"/>
</dbReference>
<evidence type="ECO:0000256" key="2">
    <source>
        <dbReference type="ARBA" id="ARBA00022571"/>
    </source>
</evidence>
<comment type="subcellular location">
    <subcellularLocation>
        <location evidence="9">Cytoplasm</location>
    </subcellularLocation>
</comment>
<dbReference type="EMBL" id="BMZQ01000002">
    <property type="protein sequence ID" value="GHD14839.1"/>
    <property type="molecule type" value="Genomic_DNA"/>
</dbReference>
<dbReference type="UniPathway" id="UPA00068">
    <property type="reaction ID" value="UER00107"/>
</dbReference>
<comment type="catalytic activity">
    <reaction evidence="8 9">
        <text>N-acetyl-L-glutamate + ATP = N-acetyl-L-glutamyl 5-phosphate + ADP</text>
        <dbReference type="Rhea" id="RHEA:14629"/>
        <dbReference type="ChEBI" id="CHEBI:30616"/>
        <dbReference type="ChEBI" id="CHEBI:44337"/>
        <dbReference type="ChEBI" id="CHEBI:57936"/>
        <dbReference type="ChEBI" id="CHEBI:456216"/>
        <dbReference type="EC" id="2.7.2.8"/>
    </reaction>
</comment>
<evidence type="ECO:0000256" key="9">
    <source>
        <dbReference type="HAMAP-Rule" id="MF_00082"/>
    </source>
</evidence>
<dbReference type="InterPro" id="IPR036393">
    <property type="entry name" value="AceGlu_kinase-like_sf"/>
</dbReference>
<name>A0A8J3DRM4_9HYPH</name>